<keyword evidence="1" id="KW-0812">Transmembrane</keyword>
<evidence type="ECO:0000313" key="2">
    <source>
        <dbReference type="EMBL" id="SFG48634.1"/>
    </source>
</evidence>
<proteinExistence type="predicted"/>
<dbReference type="AlphaFoldDB" id="A0A1I2S6W0"/>
<evidence type="ECO:0000256" key="1">
    <source>
        <dbReference type="SAM" id="Phobius"/>
    </source>
</evidence>
<gene>
    <name evidence="2" type="ORF">SAMN05660649_01801</name>
</gene>
<accession>A0A1I2S6W0</accession>
<dbReference type="OrthoDB" id="1722928at2"/>
<organism evidence="2 3">
    <name type="scientific">Desulfotruncus arcticus DSM 17038</name>
    <dbReference type="NCBI Taxonomy" id="1121424"/>
    <lineage>
        <taxon>Bacteria</taxon>
        <taxon>Bacillati</taxon>
        <taxon>Bacillota</taxon>
        <taxon>Clostridia</taxon>
        <taxon>Eubacteriales</taxon>
        <taxon>Desulfallaceae</taxon>
        <taxon>Desulfotruncus</taxon>
    </lineage>
</organism>
<dbReference type="RefSeq" id="WP_092470800.1">
    <property type="nucleotide sequence ID" value="NZ_FOOX01000005.1"/>
</dbReference>
<reference evidence="3" key="1">
    <citation type="submission" date="2016-10" db="EMBL/GenBank/DDBJ databases">
        <authorList>
            <person name="Varghese N."/>
            <person name="Submissions S."/>
        </authorList>
    </citation>
    <scope>NUCLEOTIDE SEQUENCE [LARGE SCALE GENOMIC DNA]</scope>
    <source>
        <strain evidence="3">DSM 17038</strain>
    </source>
</reference>
<keyword evidence="1" id="KW-1133">Transmembrane helix</keyword>
<keyword evidence="1" id="KW-0472">Membrane</keyword>
<dbReference type="STRING" id="341036.SAMN05660649_01801"/>
<dbReference type="Proteomes" id="UP000199337">
    <property type="component" value="Unassembled WGS sequence"/>
</dbReference>
<feature type="transmembrane region" description="Helical" evidence="1">
    <location>
        <begin position="6"/>
        <end position="29"/>
    </location>
</feature>
<evidence type="ECO:0000313" key="3">
    <source>
        <dbReference type="Proteomes" id="UP000199337"/>
    </source>
</evidence>
<dbReference type="EMBL" id="FOOX01000005">
    <property type="protein sequence ID" value="SFG48634.1"/>
    <property type="molecule type" value="Genomic_DNA"/>
</dbReference>
<keyword evidence="3" id="KW-1185">Reference proteome</keyword>
<name>A0A1I2S6W0_9FIRM</name>
<protein>
    <submittedName>
        <fullName evidence="2">Uncharacterized protein</fullName>
    </submittedName>
</protein>
<sequence>MHIKGIKIHVVIIALVAGLAAFLGAQWLYKGLNFQKPLIAKLENNPVVISYKIDDSADIYKINLALSESVDLMNSYQQIFHDVKQVMGKRPFTIELTDRRNNQLDNVYGKGKFAIYEALQNGDFVQMASNLNLYASEAGIESKVDIDDHNIYWQMKDDQHYLYSVIPRGNTESIFASAETGGR</sequence>